<evidence type="ECO:0000256" key="1">
    <source>
        <dbReference type="SAM" id="MobiDB-lite"/>
    </source>
</evidence>
<protein>
    <submittedName>
        <fullName evidence="3">Uncharacterized protein</fullName>
    </submittedName>
</protein>
<feature type="compositionally biased region" description="Low complexity" evidence="1">
    <location>
        <begin position="419"/>
        <end position="432"/>
    </location>
</feature>
<evidence type="ECO:0000313" key="3">
    <source>
        <dbReference type="EMBL" id="GIH89705.1"/>
    </source>
</evidence>
<proteinExistence type="predicted"/>
<feature type="compositionally biased region" description="Polar residues" evidence="1">
    <location>
        <begin position="548"/>
        <end position="636"/>
    </location>
</feature>
<feature type="compositionally biased region" description="Low complexity" evidence="1">
    <location>
        <begin position="503"/>
        <end position="521"/>
    </location>
</feature>
<keyword evidence="2" id="KW-0812">Transmembrane</keyword>
<feature type="compositionally biased region" description="Polar residues" evidence="1">
    <location>
        <begin position="396"/>
        <end position="410"/>
    </location>
</feature>
<keyword evidence="4" id="KW-1185">Reference proteome</keyword>
<feature type="compositionally biased region" description="Low complexity" evidence="1">
    <location>
        <begin position="239"/>
        <end position="257"/>
    </location>
</feature>
<feature type="compositionally biased region" description="Low complexity" evidence="1">
    <location>
        <begin position="178"/>
        <end position="187"/>
    </location>
</feature>
<feature type="compositionally biased region" description="Low complexity" evidence="1">
    <location>
        <begin position="294"/>
        <end position="312"/>
    </location>
</feature>
<feature type="transmembrane region" description="Helical" evidence="2">
    <location>
        <begin position="85"/>
        <end position="110"/>
    </location>
</feature>
<organism evidence="3 4">
    <name type="scientific">Planobispora siamensis</name>
    <dbReference type="NCBI Taxonomy" id="936338"/>
    <lineage>
        <taxon>Bacteria</taxon>
        <taxon>Bacillati</taxon>
        <taxon>Actinomycetota</taxon>
        <taxon>Actinomycetes</taxon>
        <taxon>Streptosporangiales</taxon>
        <taxon>Streptosporangiaceae</taxon>
        <taxon>Planobispora</taxon>
    </lineage>
</organism>
<evidence type="ECO:0000313" key="4">
    <source>
        <dbReference type="Proteomes" id="UP000619788"/>
    </source>
</evidence>
<keyword evidence="2" id="KW-1133">Transmembrane helix</keyword>
<feature type="transmembrane region" description="Helical" evidence="2">
    <location>
        <begin position="50"/>
        <end position="73"/>
    </location>
</feature>
<dbReference type="EMBL" id="BOOJ01000005">
    <property type="protein sequence ID" value="GIH89705.1"/>
    <property type="molecule type" value="Genomic_DNA"/>
</dbReference>
<feature type="compositionally biased region" description="Low complexity" evidence="1">
    <location>
        <begin position="276"/>
        <end position="286"/>
    </location>
</feature>
<feature type="transmembrane region" description="Helical" evidence="2">
    <location>
        <begin position="17"/>
        <end position="38"/>
    </location>
</feature>
<comment type="caution">
    <text evidence="3">The sequence shown here is derived from an EMBL/GenBank/DDBJ whole genome shotgun (WGS) entry which is preliminary data.</text>
</comment>
<feature type="compositionally biased region" description="Pro residues" evidence="1">
    <location>
        <begin position="229"/>
        <end position="238"/>
    </location>
</feature>
<feature type="compositionally biased region" description="Polar residues" evidence="1">
    <location>
        <begin position="358"/>
        <end position="370"/>
    </location>
</feature>
<accession>A0A8J3WHR3</accession>
<keyword evidence="2" id="KW-0472">Membrane</keyword>
<feature type="compositionally biased region" description="Low complexity" evidence="1">
    <location>
        <begin position="346"/>
        <end position="357"/>
    </location>
</feature>
<feature type="region of interest" description="Disordered" evidence="1">
    <location>
        <begin position="152"/>
        <end position="718"/>
    </location>
</feature>
<dbReference type="AlphaFoldDB" id="A0A8J3WHR3"/>
<reference evidence="3 4" key="1">
    <citation type="submission" date="2021-01" db="EMBL/GenBank/DDBJ databases">
        <title>Whole genome shotgun sequence of Planobispora siamensis NBRC 107568.</title>
        <authorList>
            <person name="Komaki H."/>
            <person name="Tamura T."/>
        </authorList>
    </citation>
    <scope>NUCLEOTIDE SEQUENCE [LARGE SCALE GENOMIC DNA]</scope>
    <source>
        <strain evidence="3 4">NBRC 107568</strain>
    </source>
</reference>
<dbReference type="Proteomes" id="UP000619788">
    <property type="component" value="Unassembled WGS sequence"/>
</dbReference>
<evidence type="ECO:0000256" key="2">
    <source>
        <dbReference type="SAM" id="Phobius"/>
    </source>
</evidence>
<feature type="transmembrane region" description="Helical" evidence="2">
    <location>
        <begin position="122"/>
        <end position="141"/>
    </location>
</feature>
<sequence length="718" mass="75543">MGVIVINVDAGRLREPAAWLMVAAACFGTLADVRQLLFGDAFGASFAGRAALYLPQLVSPVTWALLVGAVLLASNFGPAVARLKILVYVAAGTLAVSVIFGFIGLLGGLFSGAASFIEKIEFLLEGLPLLALSALALLYLLPKAVPSGPRVTEFHPQSFRPDGGFGGGHPQQPPSSPIPSYAPGSAPQAPPIPGQAPFVPGPAAHDQAPQAPYGAQVPQESSAPYNQPALPPALPPAPGDAYASQASAAQAPGYGAPADDRSYGAPAGYGRPPAQPYAEQQQAPAYGEQSYASPAEPQAPAYGAPAEQQPAQPAEPPAYTPSPYVAADVQPSAPARPYEPPPGSYEPPAHAYAAPAEQQTPPVQPAQSQGYVPAPTDPQLSSYGQAEPQPAGYGQQGSAQPYTPSSTEPQLPSYGQAEPQLQPYSSQDSPSSYAPPQPEAAPASQQQPYTPADSHPGPPFDSQAQASFPKPPENYGQPLTGYSGAEFARQAEQVPHYPDPADARSQQIAQAYQQAESYQQTQGGGTEPQLRVPEYGTPGYDDPFGHPQASQSSPQWETPQASQSAPQWETPQASQSSPQWETPQASQSSPQWETPQASQSAPQWETPQVSQSSPQWETPQTSQSAPQWDSQASQSAPRWEPPAADATLRFDPAAYQNDPLNAPAPPQGWDSQPPIDPTAIYTPERPGQVTNGENSDRERPGPGQEQNTSWYGSDRREH</sequence>
<gene>
    <name evidence="3" type="ORF">Psi01_03350</name>
</gene>
<name>A0A8J3WHR3_9ACTN</name>